<name>A0A8K9XH68_ONCMY</name>
<accession>A0A8K9XH68</accession>
<keyword evidence="2" id="KW-1185">Reference proteome</keyword>
<dbReference type="Proteomes" id="UP000694395">
    <property type="component" value="Chromosome 2"/>
</dbReference>
<evidence type="ECO:0000313" key="1">
    <source>
        <dbReference type="Ensembl" id="ENSOMYP00000133929.1"/>
    </source>
</evidence>
<sequence>MLIPSTINANPTITPVNVHMNLFEVKRLTLGKTSISLLCVESYKGHFWPVHCVRFSPDGELYTAVGKTYGLWICMLPGEGIRC</sequence>
<dbReference type="Ensembl" id="ENSOMYT00000133863.1">
    <property type="protein sequence ID" value="ENSOMYP00000133929.1"/>
    <property type="gene ID" value="ENSOMYG00000048053.1"/>
</dbReference>
<dbReference type="SUPFAM" id="SSF75011">
    <property type="entry name" value="3-carboxy-cis,cis-mucoante lactonizing enzyme"/>
    <property type="match status" value="1"/>
</dbReference>
<reference evidence="1" key="3">
    <citation type="submission" date="2025-09" db="UniProtKB">
        <authorList>
            <consortium name="Ensembl"/>
        </authorList>
    </citation>
    <scope>IDENTIFICATION</scope>
</reference>
<dbReference type="InterPro" id="IPR015943">
    <property type="entry name" value="WD40/YVTN_repeat-like_dom_sf"/>
</dbReference>
<dbReference type="Gene3D" id="2.130.10.10">
    <property type="entry name" value="YVTN repeat-like/Quinoprotein amine dehydrogenase"/>
    <property type="match status" value="1"/>
</dbReference>
<organism evidence="1 2">
    <name type="scientific">Oncorhynchus mykiss</name>
    <name type="common">Rainbow trout</name>
    <name type="synonym">Salmo gairdneri</name>
    <dbReference type="NCBI Taxonomy" id="8022"/>
    <lineage>
        <taxon>Eukaryota</taxon>
        <taxon>Metazoa</taxon>
        <taxon>Chordata</taxon>
        <taxon>Craniata</taxon>
        <taxon>Vertebrata</taxon>
        <taxon>Euteleostomi</taxon>
        <taxon>Actinopterygii</taxon>
        <taxon>Neopterygii</taxon>
        <taxon>Teleostei</taxon>
        <taxon>Protacanthopterygii</taxon>
        <taxon>Salmoniformes</taxon>
        <taxon>Salmonidae</taxon>
        <taxon>Salmoninae</taxon>
        <taxon>Oncorhynchus</taxon>
    </lineage>
</organism>
<proteinExistence type="predicted"/>
<protein>
    <submittedName>
        <fullName evidence="1">Uncharacterized protein</fullName>
    </submittedName>
</protein>
<reference evidence="1" key="2">
    <citation type="submission" date="2025-08" db="UniProtKB">
        <authorList>
            <consortium name="Ensembl"/>
        </authorList>
    </citation>
    <scope>IDENTIFICATION</scope>
</reference>
<reference evidence="1" key="1">
    <citation type="submission" date="2020-07" db="EMBL/GenBank/DDBJ databases">
        <title>A long reads based de novo assembly of the rainbow trout Arlee double haploid line genome.</title>
        <authorList>
            <person name="Gao G."/>
            <person name="Palti Y."/>
        </authorList>
    </citation>
    <scope>NUCLEOTIDE SEQUENCE [LARGE SCALE GENOMIC DNA]</scope>
</reference>
<dbReference type="AlphaFoldDB" id="A0A8K9XH68"/>
<evidence type="ECO:0000313" key="2">
    <source>
        <dbReference type="Proteomes" id="UP000694395"/>
    </source>
</evidence>